<dbReference type="InterPro" id="IPR015378">
    <property type="entry name" value="Transposase-like_Mu_C"/>
</dbReference>
<dbReference type="SUPFAM" id="SSF53098">
    <property type="entry name" value="Ribonuclease H-like"/>
    <property type="match status" value="1"/>
</dbReference>
<dbReference type="Proteomes" id="UP001156140">
    <property type="component" value="Unassembled WGS sequence"/>
</dbReference>
<dbReference type="InterPro" id="IPR003314">
    <property type="entry name" value="Mu-type_HTH"/>
</dbReference>
<dbReference type="Pfam" id="PF02316">
    <property type="entry name" value="HTH_Tnp_Mu_1"/>
    <property type="match status" value="1"/>
</dbReference>
<feature type="domain" description="Integrase catalytic" evidence="1">
    <location>
        <begin position="263"/>
        <end position="457"/>
    </location>
</feature>
<evidence type="ECO:0000259" key="1">
    <source>
        <dbReference type="PROSITE" id="PS50994"/>
    </source>
</evidence>
<feature type="domain" description="HTH Mu-type" evidence="2">
    <location>
        <begin position="3"/>
        <end position="74"/>
    </location>
</feature>
<dbReference type="PANTHER" id="PTHR35004">
    <property type="entry name" value="TRANSPOSASE RV3428C-RELATED"/>
    <property type="match status" value="1"/>
</dbReference>
<dbReference type="PROSITE" id="PS50994">
    <property type="entry name" value="INTEGRASE"/>
    <property type="match status" value="1"/>
</dbReference>
<evidence type="ECO:0000313" key="4">
    <source>
        <dbReference type="Proteomes" id="UP001156140"/>
    </source>
</evidence>
<dbReference type="RefSeq" id="WP_281737103.1">
    <property type="nucleotide sequence ID" value="NZ_JAKETQ010000004.1"/>
</dbReference>
<evidence type="ECO:0000313" key="3">
    <source>
        <dbReference type="EMBL" id="MCI0129138.1"/>
    </source>
</evidence>
<dbReference type="Gene3D" id="3.30.420.10">
    <property type="entry name" value="Ribonuclease H-like superfamily/Ribonuclease H"/>
    <property type="match status" value="1"/>
</dbReference>
<name>A0AA41QRQ5_9HYPH</name>
<dbReference type="InterPro" id="IPR001584">
    <property type="entry name" value="Integrase_cat-core"/>
</dbReference>
<evidence type="ECO:0000259" key="2">
    <source>
        <dbReference type="PROSITE" id="PS51702"/>
    </source>
</evidence>
<dbReference type="InterPro" id="IPR036388">
    <property type="entry name" value="WH-like_DNA-bd_sf"/>
</dbReference>
<dbReference type="PROSITE" id="PS51702">
    <property type="entry name" value="HTH_MU"/>
    <property type="match status" value="1"/>
</dbReference>
<dbReference type="SUPFAM" id="SSF46955">
    <property type="entry name" value="Putative DNA-binding domain"/>
    <property type="match status" value="1"/>
</dbReference>
<dbReference type="EMBL" id="JALAZD010000004">
    <property type="protein sequence ID" value="MCI0129138.1"/>
    <property type="molecule type" value="Genomic_DNA"/>
</dbReference>
<accession>A0AA41QRQ5</accession>
<keyword evidence="4" id="KW-1185">Reference proteome</keyword>
<comment type="caution">
    <text evidence="3">The sequence shown here is derived from an EMBL/GenBank/DDBJ whole genome shotgun (WGS) entry which is preliminary data.</text>
</comment>
<sequence length="734" mass="80928">MKEWFTAQEIADAGLPDLPTTKRGVSLLAEREGWANNPAFARARGQRGGGFEYHYKLWPTLAQIEHQKRHLTVAAPAVADLPVPAPLSGRGATERDARLAILAAFEQFTRGARLGHKACLQVFSDKYNMRSLAIEGWIVDLVPKISKRSLERWQGAKRAGTFDQLAVDRSKARKGTGFIDTAENGRVRTFVLAVMAQNPWLSATSVQKMCQDEFPALTMPPVRTFQHAMKVLKASNAVALTKLTNPDLYRSTLTAAGVGTYRHLNAPNQLWQIDASPIDALCNDGRHTIYACIDIFTRRTVFLVSRTPRASAVALLIRKAIQAWGVPVQIKTDNGSDFVAQDTKRLFASLDIHMDLSDAYQPQQKGHVERIIKTFQHDFAALLPGFIGHSVADRKIIENRKAFSQRLGETEAETFGVGLSGQRLQGLVDQWAETVYEARPHGGLQGRSPREVFQASNAKLRTVDIRALDLLLMPVAGKDGRRTTTKFGLRIDGRHYATPTILPGVDVLVRQDPSDMGKVYAFALDGGEFLGEGICPELAGIDPAQFLKTVREMQAEALDEVTRPIKKRMKELAKGPAPIERILRQAVEQSPNVIPLPKRTEEHSTAQIAAALDAMDAIDGKVPTRTVDPAVAAEQQRLISLMDAPEGDLIARHEEQMRRHETQASAAAAIRLPSNVVALETPKTRYRRALAVMAAIQAGTADPGDAFWLGQYQTTAEFKAEQVIHQDFGDAYLT</sequence>
<dbReference type="AlphaFoldDB" id="A0AA41QRQ5"/>
<dbReference type="Pfam" id="PF00665">
    <property type="entry name" value="rve"/>
    <property type="match status" value="1"/>
</dbReference>
<dbReference type="PANTHER" id="PTHR35004:SF6">
    <property type="entry name" value="TRANSPOSASE"/>
    <property type="match status" value="1"/>
</dbReference>
<dbReference type="Gene3D" id="1.10.10.10">
    <property type="entry name" value="Winged helix-like DNA-binding domain superfamily/Winged helix DNA-binding domain"/>
    <property type="match status" value="1"/>
</dbReference>
<dbReference type="Pfam" id="PF09299">
    <property type="entry name" value="Mu-transpos_C"/>
    <property type="match status" value="1"/>
</dbReference>
<organism evidence="3 4">
    <name type="scientific">Paradevosia shaoguanensis</name>
    <dbReference type="NCBI Taxonomy" id="1335043"/>
    <lineage>
        <taxon>Bacteria</taxon>
        <taxon>Pseudomonadati</taxon>
        <taxon>Pseudomonadota</taxon>
        <taxon>Alphaproteobacteria</taxon>
        <taxon>Hyphomicrobiales</taxon>
        <taxon>Devosiaceae</taxon>
        <taxon>Paradevosia</taxon>
    </lineage>
</organism>
<gene>
    <name evidence="3" type="ORF">ML536_20080</name>
</gene>
<protein>
    <submittedName>
        <fullName evidence="3">DDE-type integrase/transposase/recombinase</fullName>
    </submittedName>
</protein>
<dbReference type="GO" id="GO:0015074">
    <property type="term" value="P:DNA integration"/>
    <property type="evidence" value="ECO:0007669"/>
    <property type="project" value="InterPro"/>
</dbReference>
<dbReference type="InterPro" id="IPR036397">
    <property type="entry name" value="RNaseH_sf"/>
</dbReference>
<reference evidence="3" key="1">
    <citation type="submission" date="2022-03" db="EMBL/GenBank/DDBJ databases">
        <title>The complete genome sequence of a Methyloterrigena soli.</title>
        <authorList>
            <person name="Zi Z."/>
        </authorList>
    </citation>
    <scope>NUCLEOTIDE SEQUENCE</scope>
    <source>
        <strain evidence="3">M48</strain>
    </source>
</reference>
<proteinExistence type="predicted"/>
<dbReference type="InterPro" id="IPR009061">
    <property type="entry name" value="DNA-bd_dom_put_sf"/>
</dbReference>
<dbReference type="InterPro" id="IPR012337">
    <property type="entry name" value="RNaseH-like_sf"/>
</dbReference>
<dbReference type="GO" id="GO:0003677">
    <property type="term" value="F:DNA binding"/>
    <property type="evidence" value="ECO:0007669"/>
    <property type="project" value="InterPro"/>
</dbReference>